<keyword evidence="2" id="KW-0812">Transmembrane</keyword>
<feature type="region of interest" description="Disordered" evidence="1">
    <location>
        <begin position="49"/>
        <end position="72"/>
    </location>
</feature>
<gene>
    <name evidence="3" type="ORF">CXB51_026711</name>
</gene>
<evidence type="ECO:0000313" key="4">
    <source>
        <dbReference type="Proteomes" id="UP000701853"/>
    </source>
</evidence>
<dbReference type="OrthoDB" id="997865at2759"/>
<proteinExistence type="predicted"/>
<dbReference type="AlphaFoldDB" id="A0A8J5YLD6"/>
<dbReference type="PANTHER" id="PTHR37706">
    <property type="entry name" value="TRANSMEMBRANE PROTEIN"/>
    <property type="match status" value="1"/>
</dbReference>
<protein>
    <submittedName>
        <fullName evidence="3">Uncharacterized protein</fullName>
    </submittedName>
</protein>
<dbReference type="Proteomes" id="UP000701853">
    <property type="component" value="Chromosome 10"/>
</dbReference>
<evidence type="ECO:0000256" key="1">
    <source>
        <dbReference type="SAM" id="MobiDB-lite"/>
    </source>
</evidence>
<keyword evidence="4" id="KW-1185">Reference proteome</keyword>
<accession>A0A8J5YLD6</accession>
<evidence type="ECO:0000313" key="3">
    <source>
        <dbReference type="EMBL" id="KAG8481965.1"/>
    </source>
</evidence>
<keyword evidence="2" id="KW-0472">Membrane</keyword>
<dbReference type="EMBL" id="JAHUZN010000010">
    <property type="protein sequence ID" value="KAG8481965.1"/>
    <property type="molecule type" value="Genomic_DNA"/>
</dbReference>
<name>A0A8J5YLD6_9ROSI</name>
<dbReference type="PANTHER" id="PTHR37706:SF2">
    <property type="entry name" value="TRANSMEMBRANE PROTEIN"/>
    <property type="match status" value="1"/>
</dbReference>
<keyword evidence="2" id="KW-1133">Transmembrane helix</keyword>
<organism evidence="3 4">
    <name type="scientific">Gossypium anomalum</name>
    <dbReference type="NCBI Taxonomy" id="47600"/>
    <lineage>
        <taxon>Eukaryota</taxon>
        <taxon>Viridiplantae</taxon>
        <taxon>Streptophyta</taxon>
        <taxon>Embryophyta</taxon>
        <taxon>Tracheophyta</taxon>
        <taxon>Spermatophyta</taxon>
        <taxon>Magnoliopsida</taxon>
        <taxon>eudicotyledons</taxon>
        <taxon>Gunneridae</taxon>
        <taxon>Pentapetalae</taxon>
        <taxon>rosids</taxon>
        <taxon>malvids</taxon>
        <taxon>Malvales</taxon>
        <taxon>Malvaceae</taxon>
        <taxon>Malvoideae</taxon>
        <taxon>Gossypium</taxon>
    </lineage>
</organism>
<evidence type="ECO:0000256" key="2">
    <source>
        <dbReference type="SAM" id="Phobius"/>
    </source>
</evidence>
<sequence length="133" mass="15319">MDTRKMEMLTPFAPSPHHSYSFSKSLIFPPRFHPLSPSLPVRLRSFSPTRRPRCLSAGSPPPSPPDSDPPGNQFWYSYDPFVCGTGLEGKLSRFQDRARIFFAVLFWMSLFFWSSSWDGRNTGKPNKGSRFRR</sequence>
<feature type="compositionally biased region" description="Pro residues" evidence="1">
    <location>
        <begin position="59"/>
        <end position="68"/>
    </location>
</feature>
<feature type="transmembrane region" description="Helical" evidence="2">
    <location>
        <begin position="100"/>
        <end position="117"/>
    </location>
</feature>
<reference evidence="3 4" key="1">
    <citation type="journal article" date="2021" name="bioRxiv">
        <title>The Gossypium anomalum genome as a resource for cotton improvement and evolutionary analysis of hybrid incompatibility.</title>
        <authorList>
            <person name="Grover C.E."/>
            <person name="Yuan D."/>
            <person name="Arick M.A."/>
            <person name="Miller E.R."/>
            <person name="Hu G."/>
            <person name="Peterson D.G."/>
            <person name="Wendel J.F."/>
            <person name="Udall J.A."/>
        </authorList>
    </citation>
    <scope>NUCLEOTIDE SEQUENCE [LARGE SCALE GENOMIC DNA]</scope>
    <source>
        <strain evidence="3">JFW-Udall</strain>
        <tissue evidence="3">Leaf</tissue>
    </source>
</reference>
<comment type="caution">
    <text evidence="3">The sequence shown here is derived from an EMBL/GenBank/DDBJ whole genome shotgun (WGS) entry which is preliminary data.</text>
</comment>